<dbReference type="Proteomes" id="UP000568022">
    <property type="component" value="Unassembled WGS sequence"/>
</dbReference>
<organism evidence="2 3">
    <name type="scientific">Streptomyces griseoloalbus</name>
    <dbReference type="NCBI Taxonomy" id="67303"/>
    <lineage>
        <taxon>Bacteria</taxon>
        <taxon>Bacillati</taxon>
        <taxon>Actinomycetota</taxon>
        <taxon>Actinomycetes</taxon>
        <taxon>Kitasatosporales</taxon>
        <taxon>Streptomycetaceae</taxon>
        <taxon>Streptomyces</taxon>
    </lineage>
</organism>
<evidence type="ECO:0008006" key="4">
    <source>
        <dbReference type="Google" id="ProtNLM"/>
    </source>
</evidence>
<feature type="compositionally biased region" description="Basic and acidic residues" evidence="1">
    <location>
        <begin position="164"/>
        <end position="173"/>
    </location>
</feature>
<dbReference type="EMBL" id="JACHJE010000002">
    <property type="protein sequence ID" value="MBB5123886.1"/>
    <property type="molecule type" value="Genomic_DNA"/>
</dbReference>
<feature type="region of interest" description="Disordered" evidence="1">
    <location>
        <begin position="80"/>
        <end position="173"/>
    </location>
</feature>
<protein>
    <recommendedName>
        <fullName evidence="4">Helix-turn-helix domain-containing protein</fullName>
    </recommendedName>
</protein>
<name>A0A7W8F823_9ACTN</name>
<sequence>MVIGNHLAQHRELSLTAIGLAAHILSVPEGTPVDIRSLAERFPEGRDRIAFALRELEAHGYLERVREHTETGRLVTRTYAHHTPLPARGAASPVPLPKRAATARARRRAAVTGADPREAPQEDDQPPCEPVTPDPPREDDEAPCEPVTRETPDSVPDVPAPADPPHDHARRDRRYEEAVTLLAGLRRTDERLILSLRDVNRLASGVIDWLERGATSAAVHRTLTVDLPVVMQNPAGVIAYRLRALLPPRLPAVPVPAPATGANPGGTHRPHPFQDCDGCDRVFRAPAPGRCRDCRPDSMTPSEDACAA</sequence>
<accession>A0A7W8F823</accession>
<evidence type="ECO:0000313" key="3">
    <source>
        <dbReference type="Proteomes" id="UP000568022"/>
    </source>
</evidence>
<evidence type="ECO:0000313" key="2">
    <source>
        <dbReference type="EMBL" id="MBB5123886.1"/>
    </source>
</evidence>
<dbReference type="AlphaFoldDB" id="A0A7W8F823"/>
<reference evidence="2 3" key="1">
    <citation type="submission" date="2020-08" db="EMBL/GenBank/DDBJ databases">
        <title>Genomic Encyclopedia of Type Strains, Phase III (KMG-III): the genomes of soil and plant-associated and newly described type strains.</title>
        <authorList>
            <person name="Whitman W."/>
        </authorList>
    </citation>
    <scope>NUCLEOTIDE SEQUENCE [LARGE SCALE GENOMIC DNA]</scope>
    <source>
        <strain evidence="2 3">CECT 3226</strain>
    </source>
</reference>
<comment type="caution">
    <text evidence="2">The sequence shown here is derived from an EMBL/GenBank/DDBJ whole genome shotgun (WGS) entry which is preliminary data.</text>
</comment>
<keyword evidence="3" id="KW-1185">Reference proteome</keyword>
<gene>
    <name evidence="2" type="ORF">FHS32_000614</name>
</gene>
<evidence type="ECO:0000256" key="1">
    <source>
        <dbReference type="SAM" id="MobiDB-lite"/>
    </source>
</evidence>
<proteinExistence type="predicted"/>